<keyword evidence="5" id="KW-0418">Kinase</keyword>
<dbReference type="InterPro" id="IPR003594">
    <property type="entry name" value="HATPase_dom"/>
</dbReference>
<evidence type="ECO:0000313" key="11">
    <source>
        <dbReference type="EMBL" id="KAK5202098.1"/>
    </source>
</evidence>
<dbReference type="PRINTS" id="PR00344">
    <property type="entry name" value="BCTRLSENSOR"/>
</dbReference>
<evidence type="ECO:0000259" key="9">
    <source>
        <dbReference type="PROSITE" id="PS50110"/>
    </source>
</evidence>
<dbReference type="CDD" id="cd00082">
    <property type="entry name" value="HisKA"/>
    <property type="match status" value="1"/>
</dbReference>
<dbReference type="InterPro" id="IPR001789">
    <property type="entry name" value="Sig_transdc_resp-reg_receiver"/>
</dbReference>
<evidence type="ECO:0000259" key="8">
    <source>
        <dbReference type="PROSITE" id="PS50109"/>
    </source>
</evidence>
<evidence type="ECO:0000313" key="12">
    <source>
        <dbReference type="Proteomes" id="UP001357485"/>
    </source>
</evidence>
<dbReference type="InterPro" id="IPR036097">
    <property type="entry name" value="HisK_dim/P_sf"/>
</dbReference>
<dbReference type="SMART" id="SM00388">
    <property type="entry name" value="HisKA"/>
    <property type="match status" value="1"/>
</dbReference>
<dbReference type="InterPro" id="IPR005467">
    <property type="entry name" value="His_kinase_dom"/>
</dbReference>
<evidence type="ECO:0000259" key="10">
    <source>
        <dbReference type="PROSITE" id="PS50113"/>
    </source>
</evidence>
<proteinExistence type="predicted"/>
<dbReference type="Gene3D" id="3.30.565.10">
    <property type="entry name" value="Histidine kinase-like ATPase, C-terminal domain"/>
    <property type="match status" value="1"/>
</dbReference>
<dbReference type="EMBL" id="JAVRRA010016420">
    <property type="protein sequence ID" value="KAK5202098.1"/>
    <property type="molecule type" value="Genomic_DNA"/>
</dbReference>
<evidence type="ECO:0000256" key="5">
    <source>
        <dbReference type="ARBA" id="ARBA00022777"/>
    </source>
</evidence>
<dbReference type="InterPro" id="IPR003661">
    <property type="entry name" value="HisK_dim/P_dom"/>
</dbReference>
<feature type="modified residue" description="4-aspartylphosphate" evidence="6">
    <location>
        <position position="761"/>
    </location>
</feature>
<feature type="domain" description="Response regulatory" evidence="9">
    <location>
        <begin position="702"/>
        <end position="832"/>
    </location>
</feature>
<feature type="domain" description="Histidine kinase" evidence="8">
    <location>
        <begin position="345"/>
        <end position="636"/>
    </location>
</feature>
<feature type="region of interest" description="Disordered" evidence="7">
    <location>
        <begin position="663"/>
        <end position="700"/>
    </location>
</feature>
<dbReference type="SUPFAM" id="SSF47384">
    <property type="entry name" value="Homodimeric domain of signal transducing histidine kinase"/>
    <property type="match status" value="1"/>
</dbReference>
<dbReference type="SUPFAM" id="SSF55874">
    <property type="entry name" value="ATPase domain of HSP90 chaperone/DNA topoisomerase II/histidine kinase"/>
    <property type="match status" value="1"/>
</dbReference>
<accession>A0ABR0LR16</accession>
<dbReference type="SMART" id="SM00448">
    <property type="entry name" value="REC"/>
    <property type="match status" value="1"/>
</dbReference>
<dbReference type="PANTHER" id="PTHR43047:SF72">
    <property type="entry name" value="OSMOSENSING HISTIDINE PROTEIN KINASE SLN1"/>
    <property type="match status" value="1"/>
</dbReference>
<evidence type="ECO:0000256" key="3">
    <source>
        <dbReference type="ARBA" id="ARBA00022553"/>
    </source>
</evidence>
<reference evidence="11 12" key="1">
    <citation type="submission" date="2023-08" db="EMBL/GenBank/DDBJ databases">
        <title>Black Yeasts Isolated from many extreme environments.</title>
        <authorList>
            <person name="Coleine C."/>
            <person name="Stajich J.E."/>
            <person name="Selbmann L."/>
        </authorList>
    </citation>
    <scope>NUCLEOTIDE SEQUENCE [LARGE SCALE GENOMIC DNA]</scope>
    <source>
        <strain evidence="11 12">CCFEE 536</strain>
    </source>
</reference>
<dbReference type="Gene3D" id="3.30.450.20">
    <property type="entry name" value="PAS domain"/>
    <property type="match status" value="2"/>
</dbReference>
<keyword evidence="12" id="KW-1185">Reference proteome</keyword>
<gene>
    <name evidence="11" type="ORF">LTR16_000374</name>
</gene>
<feature type="compositionally biased region" description="Basic and acidic residues" evidence="7">
    <location>
        <begin position="688"/>
        <end position="700"/>
    </location>
</feature>
<dbReference type="PANTHER" id="PTHR43047">
    <property type="entry name" value="TWO-COMPONENT HISTIDINE PROTEIN KINASE"/>
    <property type="match status" value="1"/>
</dbReference>
<sequence>MLPGFRPPFSANIDLLIKQTATPHFSAVLLEEKLRRGQSAVKQAALDQAKLSQQLHARTQDFEQSEMKFSRFAQRSAVGLTMTDSTGRILYANNVWYAMARRPRDHQDQHFLLDAVIPEDKILTEAMWNRLVTEKLPVEFQARFGQPTTSDNESNQLTGQSSTLGATTAVLCSAYPDLDDDGNIKTVMACITDVTELKRVEAQLRRRTLEVEQSEMKWKRFADHAPVGIYILDAQGQLEFANDKWPKLEAAFAAVTALKGPVTTKFQLDRLWDNPHHGSEESNASKPLVTLLGNAYAETDEDGGINHIVGWLTDISAQKAAEDVFRKRMDEALEMKRQQENFIDTTSHEIRNPLSVILHCADEIVASLKDYQNSTAGSSASTTSVNHDPRISQARCHPHLTQEVVRNVVDSAETIAYCSLHQKRIVDDILTLSRLDSDLLEVSPVPVQPTQLVDHALKMFEIELKKADVKLTLIKDQALQDLKVHWLMFDPNRVGQILINLVTNAIKFTRDESRRSLTIKISASLDKPSGKDDAVCYIPTSKQRIDHTLGAEWGDGEPVYLTLAVQDTGRGLTDEEQKVLFNRFSQASPKTHVQYGGSGLGLFISRQLTEMQGGQIGVASEAGKGSTFAFFLKTRRTQPPNSMNTEANKPLVLRIDGKISDLCGSSASPMQPQTHERGDESVAAFTEESNRDSSEKDRETTSVLIVEDNLINQRVLSKQLRSRGYAVDVANHGEEALSILKETRFWKDKNDGKDLSVVLMDLEMPVMDGLTCVRKMRELQESGSIQDHIPVIVVTANARGNQIQAALDAGADGVTTKPYRIGEMTEQISRLVVKRSVNGMLANAST</sequence>
<comment type="catalytic activity">
    <reaction evidence="1">
        <text>ATP + protein L-histidine = ADP + protein N-phospho-L-histidine.</text>
        <dbReference type="EC" id="2.7.13.3"/>
    </reaction>
</comment>
<dbReference type="Pfam" id="PF02518">
    <property type="entry name" value="HATPase_c"/>
    <property type="match status" value="1"/>
</dbReference>
<dbReference type="Proteomes" id="UP001357485">
    <property type="component" value="Unassembled WGS sequence"/>
</dbReference>
<dbReference type="InterPro" id="IPR035965">
    <property type="entry name" value="PAS-like_dom_sf"/>
</dbReference>
<dbReference type="InterPro" id="IPR036890">
    <property type="entry name" value="HATPase_C_sf"/>
</dbReference>
<evidence type="ECO:0000256" key="1">
    <source>
        <dbReference type="ARBA" id="ARBA00000085"/>
    </source>
</evidence>
<name>A0ABR0LR16_9PEZI</name>
<evidence type="ECO:0000256" key="6">
    <source>
        <dbReference type="PROSITE-ProRule" id="PRU00169"/>
    </source>
</evidence>
<dbReference type="Pfam" id="PF00072">
    <property type="entry name" value="Response_reg"/>
    <property type="match status" value="1"/>
</dbReference>
<evidence type="ECO:0000256" key="2">
    <source>
        <dbReference type="ARBA" id="ARBA00012438"/>
    </source>
</evidence>
<dbReference type="PROSITE" id="PS50109">
    <property type="entry name" value="HIS_KIN"/>
    <property type="match status" value="1"/>
</dbReference>
<evidence type="ECO:0000256" key="7">
    <source>
        <dbReference type="SAM" id="MobiDB-lite"/>
    </source>
</evidence>
<dbReference type="Gene3D" id="3.40.50.2300">
    <property type="match status" value="1"/>
</dbReference>
<keyword evidence="3 6" id="KW-0597">Phosphoprotein</keyword>
<dbReference type="Gene3D" id="1.10.287.130">
    <property type="match status" value="1"/>
</dbReference>
<dbReference type="InterPro" id="IPR011006">
    <property type="entry name" value="CheY-like_superfamily"/>
</dbReference>
<dbReference type="PROSITE" id="PS50113">
    <property type="entry name" value="PAC"/>
    <property type="match status" value="1"/>
</dbReference>
<dbReference type="CDD" id="cd17546">
    <property type="entry name" value="REC_hyHK_CKI1_RcsC-like"/>
    <property type="match status" value="1"/>
</dbReference>
<evidence type="ECO:0000256" key="4">
    <source>
        <dbReference type="ARBA" id="ARBA00022679"/>
    </source>
</evidence>
<dbReference type="SMART" id="SM00387">
    <property type="entry name" value="HATPase_c"/>
    <property type="match status" value="1"/>
</dbReference>
<comment type="caution">
    <text evidence="11">The sequence shown here is derived from an EMBL/GenBank/DDBJ whole genome shotgun (WGS) entry which is preliminary data.</text>
</comment>
<organism evidence="11 12">
    <name type="scientific">Cryomyces antarcticus</name>
    <dbReference type="NCBI Taxonomy" id="329879"/>
    <lineage>
        <taxon>Eukaryota</taxon>
        <taxon>Fungi</taxon>
        <taxon>Dikarya</taxon>
        <taxon>Ascomycota</taxon>
        <taxon>Pezizomycotina</taxon>
        <taxon>Dothideomycetes</taxon>
        <taxon>Dothideomycetes incertae sedis</taxon>
        <taxon>Cryomyces</taxon>
    </lineage>
</organism>
<dbReference type="EC" id="2.7.13.3" evidence="2"/>
<dbReference type="SUPFAM" id="SSF52172">
    <property type="entry name" value="CheY-like"/>
    <property type="match status" value="1"/>
</dbReference>
<dbReference type="InterPro" id="IPR004358">
    <property type="entry name" value="Sig_transdc_His_kin-like_C"/>
</dbReference>
<protein>
    <recommendedName>
        <fullName evidence="2">histidine kinase</fullName>
        <ecNumber evidence="2">2.7.13.3</ecNumber>
    </recommendedName>
</protein>
<dbReference type="PROSITE" id="PS50110">
    <property type="entry name" value="RESPONSE_REGULATORY"/>
    <property type="match status" value="1"/>
</dbReference>
<keyword evidence="4" id="KW-0808">Transferase</keyword>
<feature type="domain" description="PAC" evidence="10">
    <location>
        <begin position="150"/>
        <end position="206"/>
    </location>
</feature>
<dbReference type="SUPFAM" id="SSF55785">
    <property type="entry name" value="PYP-like sensor domain (PAS domain)"/>
    <property type="match status" value="2"/>
</dbReference>
<dbReference type="InterPro" id="IPR000700">
    <property type="entry name" value="PAS-assoc_C"/>
</dbReference>
<feature type="compositionally biased region" description="Polar residues" evidence="7">
    <location>
        <begin position="663"/>
        <end position="673"/>
    </location>
</feature>